<accession>A0ABP1R3M3</accession>
<feature type="compositionally biased region" description="Polar residues" evidence="1">
    <location>
        <begin position="459"/>
        <end position="486"/>
    </location>
</feature>
<sequence>MMDSQQHPQHSDMEVVDIYSEDSDSEIAVVGIRISSEYRANPDLIGSRRVNRNRHRHIPSPEVAVIQRRNVYEPEVEIIEIIEEFQPVSPPLVPQRVLPAKNIDFIELSDDDDDTEIERMGSSISFSSETTELVTPKKELQHTDSLEVEDVETSDQPSRWYDDQDTSPIGGQEQKLVAEGSHIENNQHAINVNHYGSKSLTESLSASSSPPLITITAASKKRELAGPSKKQEGADPSKQQEGADPIKKQEGADPSKKQEGADPSKKQEGADPIKISESASSNNLPETAGPRITPKSSISSSKPENASQSKNQESVGTSWSPENAGPNKKAELNDTSTKSGTAHFNEPSFHRGLEDTISYLNSIDWSTLNLESASETESSEPDDDVKEFCAAFKKAEAEMLKQMEEQKRKKLESRKKKELAKERITEKEKDNKIPASELGTRRTRQSTSRLTRNSLAATEPTTATQSPSCSRNTSKSAKQLESNNYESASDDGDDIWDSDDAFQVT</sequence>
<feature type="compositionally biased region" description="Basic and acidic residues" evidence="1">
    <location>
        <begin position="244"/>
        <end position="271"/>
    </location>
</feature>
<proteinExistence type="predicted"/>
<protein>
    <submittedName>
        <fullName evidence="2">Uncharacterized protein</fullName>
    </submittedName>
</protein>
<comment type="caution">
    <text evidence="2">The sequence shown here is derived from an EMBL/GenBank/DDBJ whole genome shotgun (WGS) entry which is preliminary data.</text>
</comment>
<name>A0ABP1R3M3_9HEXA</name>
<feature type="compositionally biased region" description="Polar residues" evidence="1">
    <location>
        <begin position="302"/>
        <end position="321"/>
    </location>
</feature>
<feature type="compositionally biased region" description="Acidic residues" evidence="1">
    <location>
        <begin position="488"/>
        <end position="505"/>
    </location>
</feature>
<dbReference type="Proteomes" id="UP001642540">
    <property type="component" value="Unassembled WGS sequence"/>
</dbReference>
<keyword evidence="3" id="KW-1185">Reference proteome</keyword>
<organism evidence="2 3">
    <name type="scientific">Orchesella dallaii</name>
    <dbReference type="NCBI Taxonomy" id="48710"/>
    <lineage>
        <taxon>Eukaryota</taxon>
        <taxon>Metazoa</taxon>
        <taxon>Ecdysozoa</taxon>
        <taxon>Arthropoda</taxon>
        <taxon>Hexapoda</taxon>
        <taxon>Collembola</taxon>
        <taxon>Entomobryomorpha</taxon>
        <taxon>Entomobryoidea</taxon>
        <taxon>Orchesellidae</taxon>
        <taxon>Orchesellinae</taxon>
        <taxon>Orchesella</taxon>
    </lineage>
</organism>
<feature type="compositionally biased region" description="Basic residues" evidence="1">
    <location>
        <begin position="408"/>
        <end position="418"/>
    </location>
</feature>
<feature type="compositionally biased region" description="Basic and acidic residues" evidence="1">
    <location>
        <begin position="220"/>
        <end position="235"/>
    </location>
</feature>
<feature type="region of interest" description="Disordered" evidence="1">
    <location>
        <begin position="144"/>
        <end position="170"/>
    </location>
</feature>
<reference evidence="2 3" key="1">
    <citation type="submission" date="2024-08" db="EMBL/GenBank/DDBJ databases">
        <authorList>
            <person name="Cucini C."/>
            <person name="Frati F."/>
        </authorList>
    </citation>
    <scope>NUCLEOTIDE SEQUENCE [LARGE SCALE GENOMIC DNA]</scope>
</reference>
<feature type="compositionally biased region" description="Low complexity" evidence="1">
    <location>
        <begin position="445"/>
        <end position="455"/>
    </location>
</feature>
<evidence type="ECO:0000313" key="3">
    <source>
        <dbReference type="Proteomes" id="UP001642540"/>
    </source>
</evidence>
<evidence type="ECO:0000313" key="2">
    <source>
        <dbReference type="EMBL" id="CAL8118449.1"/>
    </source>
</evidence>
<feature type="region of interest" description="Disordered" evidence="1">
    <location>
        <begin position="215"/>
        <end position="349"/>
    </location>
</feature>
<dbReference type="EMBL" id="CAXLJM020000057">
    <property type="protein sequence ID" value="CAL8118449.1"/>
    <property type="molecule type" value="Genomic_DNA"/>
</dbReference>
<feature type="region of interest" description="Disordered" evidence="1">
    <location>
        <begin position="403"/>
        <end position="505"/>
    </location>
</feature>
<feature type="compositionally biased region" description="Polar residues" evidence="1">
    <location>
        <begin position="333"/>
        <end position="342"/>
    </location>
</feature>
<feature type="compositionally biased region" description="Basic and acidic residues" evidence="1">
    <location>
        <begin position="419"/>
        <end position="432"/>
    </location>
</feature>
<gene>
    <name evidence="2" type="ORF">ODALV1_LOCUS18139</name>
</gene>
<evidence type="ECO:0000256" key="1">
    <source>
        <dbReference type="SAM" id="MobiDB-lite"/>
    </source>
</evidence>